<evidence type="ECO:0000313" key="2">
    <source>
        <dbReference type="EMBL" id="COW03330.1"/>
    </source>
</evidence>
<name>A0A655IM91_MYCTX</name>
<evidence type="ECO:0000313" key="5">
    <source>
        <dbReference type="Proteomes" id="UP000044938"/>
    </source>
</evidence>
<organism evidence="2 5">
    <name type="scientific">Mycobacterium tuberculosis</name>
    <dbReference type="NCBI Taxonomy" id="1773"/>
    <lineage>
        <taxon>Bacteria</taxon>
        <taxon>Bacillati</taxon>
        <taxon>Actinomycetota</taxon>
        <taxon>Actinomycetes</taxon>
        <taxon>Mycobacteriales</taxon>
        <taxon>Mycobacteriaceae</taxon>
        <taxon>Mycobacterium</taxon>
        <taxon>Mycobacterium tuberculosis complex</taxon>
    </lineage>
</organism>
<dbReference type="EMBL" id="CSBK01000353">
    <property type="protein sequence ID" value="COX29782.1"/>
    <property type="molecule type" value="Genomic_DNA"/>
</dbReference>
<reference evidence="3" key="1">
    <citation type="submission" date="2015-03" db="EMBL/GenBank/DDBJ databases">
        <authorList>
            <consortium name="Pathogen Informatics"/>
            <person name="Murphy D."/>
        </authorList>
    </citation>
    <scope>NUCLEOTIDE SEQUENCE</scope>
    <source>
        <strain evidence="3">N09902308</strain>
    </source>
</reference>
<reference evidence="4 5" key="2">
    <citation type="submission" date="2015-03" db="EMBL/GenBank/DDBJ databases">
        <authorList>
            <consortium name="Pathogen Informatics"/>
        </authorList>
    </citation>
    <scope>NUCLEOTIDE SEQUENCE [LARGE SCALE GENOMIC DNA]</scope>
    <source>
        <strain evidence="2 5">M09401471</strain>
        <strain evidence="4">N09902308</strain>
    </source>
</reference>
<accession>A0A655IM91</accession>
<sequence length="100" mass="10006">MSPILRSAALTVSSPPPAPTRVAVPGARPISPRTESAVRAVTSASRAPEVAKMTMSRAPSAICPMAAAPIAATTISRSTSRVLRCSACSPASPGSQPPVA</sequence>
<dbReference type="Proteomes" id="UP000039021">
    <property type="component" value="Unassembled WGS sequence"/>
</dbReference>
<evidence type="ECO:0000313" key="4">
    <source>
        <dbReference type="Proteomes" id="UP000039021"/>
    </source>
</evidence>
<proteinExistence type="predicted"/>
<dbReference type="Proteomes" id="UP000044938">
    <property type="component" value="Unassembled WGS sequence"/>
</dbReference>
<dbReference type="EMBL" id="CSAJ01000149">
    <property type="protein sequence ID" value="COW03330.1"/>
    <property type="molecule type" value="Genomic_DNA"/>
</dbReference>
<gene>
    <name evidence="2" type="ORF">ERS007720_01485</name>
    <name evidence="3" type="ORF">ERS007739_01030</name>
</gene>
<feature type="region of interest" description="Disordered" evidence="1">
    <location>
        <begin position="1"/>
        <end position="43"/>
    </location>
</feature>
<dbReference type="AlphaFoldDB" id="A0A655IM91"/>
<evidence type="ECO:0000256" key="1">
    <source>
        <dbReference type="SAM" id="MobiDB-lite"/>
    </source>
</evidence>
<evidence type="ECO:0000313" key="3">
    <source>
        <dbReference type="EMBL" id="COX29782.1"/>
    </source>
</evidence>
<protein>
    <submittedName>
        <fullName evidence="2">Uncharacterized protein</fullName>
    </submittedName>
</protein>